<dbReference type="GO" id="GO:0003677">
    <property type="term" value="F:DNA binding"/>
    <property type="evidence" value="ECO:0007669"/>
    <property type="project" value="InterPro"/>
</dbReference>
<dbReference type="EMBL" id="JACQCQ010000013">
    <property type="protein sequence ID" value="MBI3627859.1"/>
    <property type="molecule type" value="Genomic_DNA"/>
</dbReference>
<evidence type="ECO:0000256" key="6">
    <source>
        <dbReference type="ARBA" id="ARBA00022741"/>
    </source>
</evidence>
<proteinExistence type="inferred from homology"/>
<evidence type="ECO:0000313" key="14">
    <source>
        <dbReference type="Proteomes" id="UP000808388"/>
    </source>
</evidence>
<dbReference type="Gene3D" id="1.20.272.10">
    <property type="match status" value="1"/>
</dbReference>
<dbReference type="InterPro" id="IPR012763">
    <property type="entry name" value="DNA_pol_III_sug/sutau_N"/>
</dbReference>
<evidence type="ECO:0000256" key="8">
    <source>
        <dbReference type="ARBA" id="ARBA00022840"/>
    </source>
</evidence>
<dbReference type="Proteomes" id="UP000808388">
    <property type="component" value="Unassembled WGS sequence"/>
</dbReference>
<evidence type="ECO:0000313" key="13">
    <source>
        <dbReference type="EMBL" id="MBI3627859.1"/>
    </source>
</evidence>
<evidence type="ECO:0000256" key="10">
    <source>
        <dbReference type="ARBA" id="ARBA00049244"/>
    </source>
</evidence>
<dbReference type="CDD" id="cd18137">
    <property type="entry name" value="HLD_clamp_pol_III_gamma_tau"/>
    <property type="match status" value="1"/>
</dbReference>
<comment type="caution">
    <text evidence="13">The sequence shown here is derived from an EMBL/GenBank/DDBJ whole genome shotgun (WGS) entry which is preliminary data.</text>
</comment>
<dbReference type="EC" id="2.7.7.7" evidence="11"/>
<protein>
    <recommendedName>
        <fullName evidence="11">DNA polymerase III subunit gamma/tau</fullName>
        <ecNumber evidence="11">2.7.7.7</ecNumber>
    </recommendedName>
</protein>
<organism evidence="13 14">
    <name type="scientific">Candidatus Sungiibacteriota bacterium</name>
    <dbReference type="NCBI Taxonomy" id="2750080"/>
    <lineage>
        <taxon>Bacteria</taxon>
        <taxon>Candidatus Sungiibacteriota</taxon>
    </lineage>
</organism>
<evidence type="ECO:0000259" key="12">
    <source>
        <dbReference type="SMART" id="SM00382"/>
    </source>
</evidence>
<gene>
    <name evidence="11 13" type="primary">dnaX</name>
    <name evidence="13" type="ORF">HY220_03940</name>
</gene>
<keyword evidence="7" id="KW-0862">Zinc</keyword>
<keyword evidence="4 11" id="KW-0235">DNA replication</keyword>
<feature type="domain" description="AAA+ ATPase" evidence="12">
    <location>
        <begin position="40"/>
        <end position="201"/>
    </location>
</feature>
<dbReference type="GO" id="GO:0009360">
    <property type="term" value="C:DNA polymerase III complex"/>
    <property type="evidence" value="ECO:0007669"/>
    <property type="project" value="InterPro"/>
</dbReference>
<dbReference type="SMART" id="SM00382">
    <property type="entry name" value="AAA"/>
    <property type="match status" value="1"/>
</dbReference>
<evidence type="ECO:0000256" key="9">
    <source>
        <dbReference type="ARBA" id="ARBA00022932"/>
    </source>
</evidence>
<evidence type="ECO:0000256" key="4">
    <source>
        <dbReference type="ARBA" id="ARBA00022705"/>
    </source>
</evidence>
<accession>A0A9D6LUD3</accession>
<evidence type="ECO:0000256" key="1">
    <source>
        <dbReference type="ARBA" id="ARBA00006360"/>
    </source>
</evidence>
<dbReference type="GO" id="GO:0006261">
    <property type="term" value="P:DNA-templated DNA replication"/>
    <property type="evidence" value="ECO:0007669"/>
    <property type="project" value="TreeGrafter"/>
</dbReference>
<dbReference type="GO" id="GO:0046872">
    <property type="term" value="F:metal ion binding"/>
    <property type="evidence" value="ECO:0007669"/>
    <property type="project" value="UniProtKB-KW"/>
</dbReference>
<dbReference type="SUPFAM" id="SSF52540">
    <property type="entry name" value="P-loop containing nucleoside triphosphate hydrolases"/>
    <property type="match status" value="1"/>
</dbReference>
<name>A0A9D6LUD3_9BACT</name>
<dbReference type="FunFam" id="3.40.50.300:FF:000014">
    <property type="entry name" value="DNA polymerase III subunit gamma/tau"/>
    <property type="match status" value="1"/>
</dbReference>
<keyword evidence="8 11" id="KW-0067">ATP-binding</keyword>
<evidence type="ECO:0000256" key="5">
    <source>
        <dbReference type="ARBA" id="ARBA00022723"/>
    </source>
</evidence>
<dbReference type="GO" id="GO:0003887">
    <property type="term" value="F:DNA-directed DNA polymerase activity"/>
    <property type="evidence" value="ECO:0007669"/>
    <property type="project" value="UniProtKB-KW"/>
</dbReference>
<evidence type="ECO:0000256" key="2">
    <source>
        <dbReference type="ARBA" id="ARBA00022679"/>
    </source>
</evidence>
<keyword evidence="2 11" id="KW-0808">Transferase</keyword>
<comment type="similarity">
    <text evidence="1 11">Belongs to the DnaX/STICHEL family.</text>
</comment>
<comment type="function">
    <text evidence="11">DNA polymerase III is a complex, multichain enzyme responsible for most of the replicative synthesis in bacteria. This DNA polymerase also exhibits 3' to 5' exonuclease activity.</text>
</comment>
<dbReference type="InterPro" id="IPR022754">
    <property type="entry name" value="DNA_pol_III_gamma-3"/>
</dbReference>
<evidence type="ECO:0000256" key="11">
    <source>
        <dbReference type="RuleBase" id="RU364063"/>
    </source>
</evidence>
<dbReference type="Gene3D" id="3.40.50.300">
    <property type="entry name" value="P-loop containing nucleotide triphosphate hydrolases"/>
    <property type="match status" value="1"/>
</dbReference>
<keyword evidence="5" id="KW-0479">Metal-binding</keyword>
<dbReference type="PANTHER" id="PTHR11669:SF0">
    <property type="entry name" value="PROTEIN STICHEL-LIKE 2"/>
    <property type="match status" value="1"/>
</dbReference>
<dbReference type="CDD" id="cd00009">
    <property type="entry name" value="AAA"/>
    <property type="match status" value="1"/>
</dbReference>
<dbReference type="SUPFAM" id="SSF48019">
    <property type="entry name" value="post-AAA+ oligomerization domain-like"/>
    <property type="match status" value="1"/>
</dbReference>
<dbReference type="NCBIfam" id="TIGR02397">
    <property type="entry name" value="dnaX_nterm"/>
    <property type="match status" value="1"/>
</dbReference>
<evidence type="ECO:0000256" key="7">
    <source>
        <dbReference type="ARBA" id="ARBA00022833"/>
    </source>
</evidence>
<keyword evidence="6 11" id="KW-0547">Nucleotide-binding</keyword>
<comment type="subunit">
    <text evidence="11">DNA polymerase III contains a core (composed of alpha, epsilon and theta chains) that associates with a tau subunit. This core dimerizes to form the POLIII' complex. PolIII' associates with the gamma complex (composed of gamma, delta, delta', psi and chi chains) and with the beta chain to form the complete DNA polymerase III complex.</text>
</comment>
<dbReference type="InterPro" id="IPR050238">
    <property type="entry name" value="DNA_Rep/Repair_Clamp_Loader"/>
</dbReference>
<dbReference type="InterPro" id="IPR027417">
    <property type="entry name" value="P-loop_NTPase"/>
</dbReference>
<dbReference type="AlphaFoldDB" id="A0A9D6LUD3"/>
<comment type="catalytic activity">
    <reaction evidence="10 11">
        <text>DNA(n) + a 2'-deoxyribonucleoside 5'-triphosphate = DNA(n+1) + diphosphate</text>
        <dbReference type="Rhea" id="RHEA:22508"/>
        <dbReference type="Rhea" id="RHEA-COMP:17339"/>
        <dbReference type="Rhea" id="RHEA-COMP:17340"/>
        <dbReference type="ChEBI" id="CHEBI:33019"/>
        <dbReference type="ChEBI" id="CHEBI:61560"/>
        <dbReference type="ChEBI" id="CHEBI:173112"/>
        <dbReference type="EC" id="2.7.7.7"/>
    </reaction>
</comment>
<dbReference type="Gene3D" id="1.10.8.60">
    <property type="match status" value="1"/>
</dbReference>
<evidence type="ECO:0000256" key="3">
    <source>
        <dbReference type="ARBA" id="ARBA00022695"/>
    </source>
</evidence>
<dbReference type="Pfam" id="PF12169">
    <property type="entry name" value="DNA_pol3_gamma3"/>
    <property type="match status" value="1"/>
</dbReference>
<dbReference type="Pfam" id="PF22608">
    <property type="entry name" value="DNAX_ATPase_lid"/>
    <property type="match status" value="1"/>
</dbReference>
<dbReference type="InterPro" id="IPR003593">
    <property type="entry name" value="AAA+_ATPase"/>
</dbReference>
<keyword evidence="3 11" id="KW-0548">Nucleotidyltransferase</keyword>
<dbReference type="PANTHER" id="PTHR11669">
    <property type="entry name" value="REPLICATION FACTOR C / DNA POLYMERASE III GAMMA-TAU SUBUNIT"/>
    <property type="match status" value="1"/>
</dbReference>
<dbReference type="GO" id="GO:0005524">
    <property type="term" value="F:ATP binding"/>
    <property type="evidence" value="ECO:0007669"/>
    <property type="project" value="UniProtKB-KW"/>
</dbReference>
<dbReference type="InterPro" id="IPR008921">
    <property type="entry name" value="DNA_pol3_clamp-load_cplx_C"/>
</dbReference>
<sequence length="384" mass="42082">MNRQDHLVLYRKYRPTSFLEVVGQEPTVRAILNAVETGRVAHAYLFSGPHGVGKTTVARLIAKAVNCANLSRMVNSADKLSTRRSLGEGGLEIPCNTCDSCIRYNDGASFDIIEIDAASNRGIDEIRELREAVRYVPAEGGKKTYIIDEVHMLTPPAFNALLKTLEEPPEHAIFVLATTEIDKVPATIISRTQHYQFKRPSVAVISERLASIAAKEKVKLDSDAARLVAISAEGSLRDAESILGKILAIEERTVTKELVEEILGLPRREIIVSMYQALAAREAKKAIELIKNAVEAGYDAHQILKSLVRLARNGILAKIDPALKAAVADELLDEEMKALDVVISATDGIHLKRILMVLSDIAQKYRRSPVPGLPLELAALEITA</sequence>
<reference evidence="13" key="1">
    <citation type="submission" date="2020-07" db="EMBL/GenBank/DDBJ databases">
        <title>Huge and variable diversity of episymbiotic CPR bacteria and DPANN archaea in groundwater ecosystems.</title>
        <authorList>
            <person name="He C.Y."/>
            <person name="Keren R."/>
            <person name="Whittaker M."/>
            <person name="Farag I.F."/>
            <person name="Doudna J."/>
            <person name="Cate J.H.D."/>
            <person name="Banfield J.F."/>
        </authorList>
    </citation>
    <scope>NUCLEOTIDE SEQUENCE</scope>
    <source>
        <strain evidence="13">NC_groundwater_972_Pr1_S-0.2um_49_27</strain>
    </source>
</reference>
<keyword evidence="9 11" id="KW-0239">DNA-directed DNA polymerase</keyword>
<dbReference type="Pfam" id="PF13177">
    <property type="entry name" value="DNA_pol3_delta2"/>
    <property type="match status" value="1"/>
</dbReference>
<dbReference type="InterPro" id="IPR045085">
    <property type="entry name" value="HLD_clamp_pol_III_gamma_tau"/>
</dbReference>